<evidence type="ECO:0000313" key="6">
    <source>
        <dbReference type="EMBL" id="OPJ65210.1"/>
    </source>
</evidence>
<sequence length="893" mass="103144">MEYTKITEVTEKFGVSSRTLRYYDQVGLLKSERPPFEKYRFYDRENINRIQQILVLRKMQIPIRDILRIYENQSIEILVQSFVNRMEAIDNEIDTLSQLKSYLNDFLKAMTEHGITQISALPLLYEKVEKELFSNPKQDLTMEKLNNLSDKLAKPLDMDIVELPSMFVITSILTGSGRSEIENFCDWLSSNQIPFGKPGSRTLFEYQSGEEIVLMQRLTETFGNREGKNSLLEEGPFEGREFLGGLFAVSSAYTDEDLGALQQRMIQSFDDNPGYEIDFLHSGILRHETLIESVFSAESNRERINLYIPVRQRKPSFTDYPEFELIDNISFEEIENANPILQEYTVDFRKITQIYYPHFQILENGEAEFIAWISQRKLDINVAVRLPFRIDIEFLAEEKSEEYLWGTTEGSLWFSHGNCTYTMNAENYADIALKQHAIVFQQPVLENEYSYPKIGDIPHNCYNRMTWIVGEKHFPVVLNGQVRFCGVNFPYMNMNLHLQEPQSIIIGTNGQGKKLFRSIKVSQLKTTPKTNTIKGTMQINVKQSNNTLPNLRQIVHGEYGQNYWFNGCAAYVMECLGESDYDYWLFAGLTGENFIQIFSKDHFRGDGVMDYRMSEPSNHSVVEEIFRKIGYASTFVPLAQILKNKELYIQTLISYIDRGIPVIMNDYGNNPHNHFGFGVLVGYENYGKTLLYMCGDKKEPVQIATADLLTDDYQNETGHCHGWLFIGEKQENRALAEIYRERILSLPQMFDFENNYYCFGVKAFLTWADQIDGGIFERVKSSEFNNSDMYTVYVCCLATNSGGCKGFLEKTLELNPEMSFIKEVIALYAQTGHYWNDDNGTDLEALGGGFNVTLEALQDETKRKRIAHKLRKFAACMRQVGDLIEGFILEQKD</sequence>
<dbReference type="RefSeq" id="WP_079421713.1">
    <property type="nucleotide sequence ID" value="NZ_MZGV01000001.1"/>
</dbReference>
<dbReference type="STRING" id="1450648.CLORY_02100"/>
<dbReference type="OrthoDB" id="9811174at2"/>
<evidence type="ECO:0000256" key="1">
    <source>
        <dbReference type="ARBA" id="ARBA00022491"/>
    </source>
</evidence>
<keyword evidence="4" id="KW-0804">Transcription</keyword>
<dbReference type="PANTHER" id="PTHR30204:SF69">
    <property type="entry name" value="MERR-FAMILY TRANSCRIPTIONAL REGULATOR"/>
    <property type="match status" value="1"/>
</dbReference>
<keyword evidence="7" id="KW-1185">Reference proteome</keyword>
<dbReference type="GO" id="GO:0003700">
    <property type="term" value="F:DNA-binding transcription factor activity"/>
    <property type="evidence" value="ECO:0007669"/>
    <property type="project" value="InterPro"/>
</dbReference>
<dbReference type="PANTHER" id="PTHR30204">
    <property type="entry name" value="REDOX-CYCLING DRUG-SENSING TRANSCRIPTIONAL ACTIVATOR SOXR"/>
    <property type="match status" value="1"/>
</dbReference>
<dbReference type="SMART" id="SM00422">
    <property type="entry name" value="HTH_MERR"/>
    <property type="match status" value="1"/>
</dbReference>
<dbReference type="SUPFAM" id="SSF46955">
    <property type="entry name" value="Putative DNA-binding domain"/>
    <property type="match status" value="1"/>
</dbReference>
<proteinExistence type="predicted"/>
<dbReference type="InterPro" id="IPR000551">
    <property type="entry name" value="MerR-type_HTH_dom"/>
</dbReference>
<dbReference type="CDD" id="cd00592">
    <property type="entry name" value="HTH_MerR-like"/>
    <property type="match status" value="1"/>
</dbReference>
<dbReference type="InterPro" id="IPR009061">
    <property type="entry name" value="DNA-bd_dom_put_sf"/>
</dbReference>
<evidence type="ECO:0000313" key="7">
    <source>
        <dbReference type="Proteomes" id="UP000190080"/>
    </source>
</evidence>
<accession>A0A1V4IZF2</accession>
<protein>
    <submittedName>
        <fullName evidence="6">Nodulation protein NolA</fullName>
    </submittedName>
</protein>
<organism evidence="6 7">
    <name type="scientific">Clostridium oryzae</name>
    <dbReference type="NCBI Taxonomy" id="1450648"/>
    <lineage>
        <taxon>Bacteria</taxon>
        <taxon>Bacillati</taxon>
        <taxon>Bacillota</taxon>
        <taxon>Clostridia</taxon>
        <taxon>Eubacteriales</taxon>
        <taxon>Clostridiaceae</taxon>
        <taxon>Clostridium</taxon>
    </lineage>
</organism>
<name>A0A1V4IZF2_9CLOT</name>
<dbReference type="AlphaFoldDB" id="A0A1V4IZF2"/>
<keyword evidence="1" id="KW-0678">Repressor</keyword>
<gene>
    <name evidence="6" type="primary">nolA</name>
    <name evidence="6" type="ORF">CLORY_02100</name>
</gene>
<dbReference type="PROSITE" id="PS50937">
    <property type="entry name" value="HTH_MERR_2"/>
    <property type="match status" value="1"/>
</dbReference>
<keyword evidence="2" id="KW-0805">Transcription regulation</keyword>
<dbReference type="EMBL" id="MZGV01000001">
    <property type="protein sequence ID" value="OPJ65210.1"/>
    <property type="molecule type" value="Genomic_DNA"/>
</dbReference>
<keyword evidence="3" id="KW-0238">DNA-binding</keyword>
<dbReference type="InterPro" id="IPR047057">
    <property type="entry name" value="MerR_fam"/>
</dbReference>
<evidence type="ECO:0000256" key="3">
    <source>
        <dbReference type="ARBA" id="ARBA00023125"/>
    </source>
</evidence>
<evidence type="ECO:0000256" key="4">
    <source>
        <dbReference type="ARBA" id="ARBA00023163"/>
    </source>
</evidence>
<dbReference type="Pfam" id="PF13411">
    <property type="entry name" value="MerR_1"/>
    <property type="match status" value="1"/>
</dbReference>
<feature type="domain" description="HTH merR-type" evidence="5">
    <location>
        <begin position="3"/>
        <end position="72"/>
    </location>
</feature>
<dbReference type="Proteomes" id="UP000190080">
    <property type="component" value="Unassembled WGS sequence"/>
</dbReference>
<reference evidence="6 7" key="1">
    <citation type="submission" date="2017-03" db="EMBL/GenBank/DDBJ databases">
        <title>Genome sequence of Clostridium oryzae DSM 28571.</title>
        <authorList>
            <person name="Poehlein A."/>
            <person name="Daniel R."/>
        </authorList>
    </citation>
    <scope>NUCLEOTIDE SEQUENCE [LARGE SCALE GENOMIC DNA]</scope>
    <source>
        <strain evidence="6 7">DSM 28571</strain>
    </source>
</reference>
<comment type="caution">
    <text evidence="6">The sequence shown here is derived from an EMBL/GenBank/DDBJ whole genome shotgun (WGS) entry which is preliminary data.</text>
</comment>
<evidence type="ECO:0000259" key="5">
    <source>
        <dbReference type="PROSITE" id="PS50937"/>
    </source>
</evidence>
<dbReference type="Gene3D" id="1.10.1660.10">
    <property type="match status" value="1"/>
</dbReference>
<dbReference type="GO" id="GO:0003677">
    <property type="term" value="F:DNA binding"/>
    <property type="evidence" value="ECO:0007669"/>
    <property type="project" value="UniProtKB-KW"/>
</dbReference>
<evidence type="ECO:0000256" key="2">
    <source>
        <dbReference type="ARBA" id="ARBA00023015"/>
    </source>
</evidence>